<dbReference type="EMBL" id="JAHWGI010001412">
    <property type="protein sequence ID" value="KAK3930795.1"/>
    <property type="molecule type" value="Genomic_DNA"/>
</dbReference>
<feature type="transmembrane region" description="Helical" evidence="2">
    <location>
        <begin position="332"/>
        <end position="352"/>
    </location>
</feature>
<dbReference type="AlphaFoldDB" id="A0AAE1I1W3"/>
<keyword evidence="2" id="KW-0812">Transmembrane</keyword>
<feature type="region of interest" description="Disordered" evidence="1">
    <location>
        <begin position="1"/>
        <end position="30"/>
    </location>
</feature>
<keyword evidence="3" id="KW-0675">Receptor</keyword>
<keyword evidence="4" id="KW-1185">Reference proteome</keyword>
<evidence type="ECO:0000256" key="2">
    <source>
        <dbReference type="SAM" id="Phobius"/>
    </source>
</evidence>
<feature type="transmembrane region" description="Helical" evidence="2">
    <location>
        <begin position="61"/>
        <end position="85"/>
    </location>
</feature>
<feature type="region of interest" description="Disordered" evidence="1">
    <location>
        <begin position="603"/>
        <end position="626"/>
    </location>
</feature>
<accession>A0AAE1I1W3</accession>
<name>A0AAE1I1W3_9NEOP</name>
<proteinExistence type="predicted"/>
<dbReference type="Gene3D" id="1.20.1070.10">
    <property type="entry name" value="Rhodopsin 7-helix transmembrane proteins"/>
    <property type="match status" value="1"/>
</dbReference>
<protein>
    <submittedName>
        <fullName evidence="3">G-protein coupled receptor 173</fullName>
    </submittedName>
</protein>
<reference evidence="3" key="2">
    <citation type="journal article" date="2023" name="BMC Genomics">
        <title>Pest status, molecular evolution, and epigenetic factors derived from the genome assembly of Frankliniella fusca, a thysanopteran phytovirus vector.</title>
        <authorList>
            <person name="Catto M.A."/>
            <person name="Labadie P.E."/>
            <person name="Jacobson A.L."/>
            <person name="Kennedy G.G."/>
            <person name="Srinivasan R."/>
            <person name="Hunt B.G."/>
        </authorList>
    </citation>
    <scope>NUCLEOTIDE SEQUENCE</scope>
    <source>
        <strain evidence="3">PL_HMW_Pooled</strain>
    </source>
</reference>
<feature type="transmembrane region" description="Helical" evidence="2">
    <location>
        <begin position="241"/>
        <end position="266"/>
    </location>
</feature>
<evidence type="ECO:0000313" key="3">
    <source>
        <dbReference type="EMBL" id="KAK3930795.1"/>
    </source>
</evidence>
<feature type="compositionally biased region" description="Basic and acidic residues" evidence="1">
    <location>
        <begin position="609"/>
        <end position="618"/>
    </location>
</feature>
<feature type="transmembrane region" description="Helical" evidence="2">
    <location>
        <begin position="198"/>
        <end position="221"/>
    </location>
</feature>
<evidence type="ECO:0000313" key="4">
    <source>
        <dbReference type="Proteomes" id="UP001219518"/>
    </source>
</evidence>
<sequence>MAPWTSLDQGPGAGHGPGHGHDPPPPGPPGVRRVTLLVSRNGSLLLVPEDGPDAGGALSGLGALLVASFAGGLALNVLLVLALLAAEPRSRARAAQALLMLANALDCLLNVPAAAVVVSSWPALVDRQPGAARALCRFTAVAGQLTAVLQTLSLLALVLDHCLSLAASASQVARGSSSATFSLSSGARGRARCASAATWTLLAAAAPLALALALPIASASVRMFPTRYACGLVRLHGDPPWLGAAVLTLGYLLPWAALASAVSLAARRAALQRWRRRQLDIAAQRHGRGPGAAAAAAAPWGAGGGSGSPGTGLSFNLVDTPLGNLSLDDYRALTLATALVCMYLAMVVPGVLSTQVLQLMEARPRTAHGPDDLWPVITGTYETVLVWLRMQFAIVSPGVIVVLSKDVRRRALEVVRCLYQACCCCACCCSRRTNAVGEALQALPRPGHTGAAARRYGQLAGPGARAAPATSAPPPARLFPLWPRLRHKHAKSLSESPETVVPAGTAVLFATGQGLHLRTLAPGGEEDADDVSTWVGGGRRRGSLGGALPLAPAGPWADTAPPRYVFQFCDLAVIEDPPKHSPEASTALATPGALVTPRRRVAMPEADEREPSLTREELQVSLAKPRSLSNSFRKNVRFASVVSEIPSAQPLPSVAEAEAEAESGVWSDPASSSTASSSAASRAALSSPASSTDSPVRYVLARPRTRSIELALVSGDMPSPPPQASPQASTLGVTFSKVHPVSPATATLSKRKARVL</sequence>
<organism evidence="3 4">
    <name type="scientific">Frankliniella fusca</name>
    <dbReference type="NCBI Taxonomy" id="407009"/>
    <lineage>
        <taxon>Eukaryota</taxon>
        <taxon>Metazoa</taxon>
        <taxon>Ecdysozoa</taxon>
        <taxon>Arthropoda</taxon>
        <taxon>Hexapoda</taxon>
        <taxon>Insecta</taxon>
        <taxon>Pterygota</taxon>
        <taxon>Neoptera</taxon>
        <taxon>Paraneoptera</taxon>
        <taxon>Thysanoptera</taxon>
        <taxon>Terebrantia</taxon>
        <taxon>Thripoidea</taxon>
        <taxon>Thripidae</taxon>
        <taxon>Frankliniella</taxon>
    </lineage>
</organism>
<feature type="compositionally biased region" description="Low complexity" evidence="1">
    <location>
        <begin position="670"/>
        <end position="691"/>
    </location>
</feature>
<gene>
    <name evidence="3" type="ORF">KUF71_024152</name>
</gene>
<dbReference type="Proteomes" id="UP001219518">
    <property type="component" value="Unassembled WGS sequence"/>
</dbReference>
<keyword evidence="2" id="KW-1133">Transmembrane helix</keyword>
<reference evidence="3" key="1">
    <citation type="submission" date="2021-07" db="EMBL/GenBank/DDBJ databases">
        <authorList>
            <person name="Catto M.A."/>
            <person name="Jacobson A."/>
            <person name="Kennedy G."/>
            <person name="Labadie P."/>
            <person name="Hunt B.G."/>
            <person name="Srinivasan R."/>
        </authorList>
    </citation>
    <scope>NUCLEOTIDE SEQUENCE</scope>
    <source>
        <strain evidence="3">PL_HMW_Pooled</strain>
        <tissue evidence="3">Head</tissue>
    </source>
</reference>
<comment type="caution">
    <text evidence="3">The sequence shown here is derived from an EMBL/GenBank/DDBJ whole genome shotgun (WGS) entry which is preliminary data.</text>
</comment>
<feature type="region of interest" description="Disordered" evidence="1">
    <location>
        <begin position="649"/>
        <end position="698"/>
    </location>
</feature>
<evidence type="ECO:0000256" key="1">
    <source>
        <dbReference type="SAM" id="MobiDB-lite"/>
    </source>
</evidence>
<keyword evidence="2" id="KW-0472">Membrane</keyword>